<accession>A0A5B9EB91</accession>
<keyword evidence="1" id="KW-0732">Signal</keyword>
<reference evidence="2 3" key="1">
    <citation type="submission" date="2019-08" db="EMBL/GenBank/DDBJ databases">
        <title>Complete genome sequence of Terriglobus albidus strain ORNL.</title>
        <authorList>
            <person name="Podar M."/>
        </authorList>
    </citation>
    <scope>NUCLEOTIDE SEQUENCE [LARGE SCALE GENOMIC DNA]</scope>
    <source>
        <strain evidence="2 3">ORNL</strain>
    </source>
</reference>
<protein>
    <submittedName>
        <fullName evidence="2">DinB family protein</fullName>
    </submittedName>
</protein>
<organism evidence="2 3">
    <name type="scientific">Terriglobus albidus</name>
    <dbReference type="NCBI Taxonomy" id="1592106"/>
    <lineage>
        <taxon>Bacteria</taxon>
        <taxon>Pseudomonadati</taxon>
        <taxon>Acidobacteriota</taxon>
        <taxon>Terriglobia</taxon>
        <taxon>Terriglobales</taxon>
        <taxon>Acidobacteriaceae</taxon>
        <taxon>Terriglobus</taxon>
    </lineage>
</organism>
<dbReference type="Proteomes" id="UP000321820">
    <property type="component" value="Chromosome"/>
</dbReference>
<proteinExistence type="predicted"/>
<evidence type="ECO:0000313" key="3">
    <source>
        <dbReference type="Proteomes" id="UP000321820"/>
    </source>
</evidence>
<evidence type="ECO:0000256" key="1">
    <source>
        <dbReference type="SAM" id="SignalP"/>
    </source>
</evidence>
<evidence type="ECO:0000313" key="2">
    <source>
        <dbReference type="EMBL" id="QEE27701.1"/>
    </source>
</evidence>
<dbReference type="EMBL" id="CP042806">
    <property type="protein sequence ID" value="QEE27701.1"/>
    <property type="molecule type" value="Genomic_DNA"/>
</dbReference>
<feature type="chain" id="PRO_5022785154" evidence="1">
    <location>
        <begin position="21"/>
        <end position="201"/>
    </location>
</feature>
<dbReference type="OrthoDB" id="117525at2"/>
<keyword evidence="3" id="KW-1185">Reference proteome</keyword>
<dbReference type="InterPro" id="IPR034660">
    <property type="entry name" value="DinB/YfiT-like"/>
</dbReference>
<dbReference type="SUPFAM" id="SSF109854">
    <property type="entry name" value="DinB/YfiT-like putative metalloenzymes"/>
    <property type="match status" value="1"/>
</dbReference>
<name>A0A5B9EB91_9BACT</name>
<gene>
    <name evidence="2" type="ORF">FTW19_06655</name>
</gene>
<dbReference type="Gene3D" id="1.20.120.450">
    <property type="entry name" value="dinb family like domain"/>
    <property type="match status" value="1"/>
</dbReference>
<feature type="signal peptide" evidence="1">
    <location>
        <begin position="1"/>
        <end position="20"/>
    </location>
</feature>
<sequence length="201" mass="21157">MKSKILAIAMAALCSTTMFGQAPPAAPQGPVEPAKAADFMLSNTEKDFIALIEAMPADKYSFAPSASLFKAPESVDFKGVRTFAQLVTHTIQANYFYWAPVLGEKPDQEKLATIGKLTEKDAIVKAAKESMEYGHKAAASITAANAFEGAGRGAASTKLISLAGGVIHIRDEYGQMVVWGRMVGVAPPASSGRPPANPANK</sequence>
<dbReference type="KEGG" id="talb:FTW19_06655"/>
<dbReference type="AlphaFoldDB" id="A0A5B9EB91"/>
<dbReference type="RefSeq" id="WP_147646891.1">
    <property type="nucleotide sequence ID" value="NZ_CP042806.1"/>
</dbReference>